<name>A0ABY2XCB9_9RHOB</name>
<comment type="caution">
    <text evidence="1">The sequence shown here is derived from an EMBL/GenBank/DDBJ whole genome shotgun (WGS) entry which is preliminary data.</text>
</comment>
<dbReference type="RefSeq" id="WP_138864212.1">
    <property type="nucleotide sequence ID" value="NZ_VCPC01000002.1"/>
</dbReference>
<accession>A0ABY2XCB9</accession>
<evidence type="ECO:0000313" key="2">
    <source>
        <dbReference type="Proteomes" id="UP001191082"/>
    </source>
</evidence>
<dbReference type="Proteomes" id="UP001191082">
    <property type="component" value="Unassembled WGS sequence"/>
</dbReference>
<evidence type="ECO:0000313" key="1">
    <source>
        <dbReference type="EMBL" id="TMV13660.1"/>
    </source>
</evidence>
<evidence type="ECO:0008006" key="3">
    <source>
        <dbReference type="Google" id="ProtNLM"/>
    </source>
</evidence>
<protein>
    <recommendedName>
        <fullName evidence="3">DUF349 domain-containing protein</fullName>
    </recommendedName>
</protein>
<organism evidence="1 2">
    <name type="scientific">Arenibacterium halophilum</name>
    <dbReference type="NCBI Taxonomy" id="2583821"/>
    <lineage>
        <taxon>Bacteria</taxon>
        <taxon>Pseudomonadati</taxon>
        <taxon>Pseudomonadota</taxon>
        <taxon>Alphaproteobacteria</taxon>
        <taxon>Rhodobacterales</taxon>
        <taxon>Paracoccaceae</taxon>
        <taxon>Arenibacterium</taxon>
    </lineage>
</organism>
<gene>
    <name evidence="1" type="ORF">FGK64_13100</name>
</gene>
<keyword evidence="2" id="KW-1185">Reference proteome</keyword>
<sequence>MQKDWETFQTDFRKQKAKFKPVKASDAEKLRKALIDALKQAWDAEDTLRETIAAAAKAGIKGAKPEDFQKDKDFARALDAWKKQSAVHKTQLKALEAYCKNADKLYLDWKKRHDAIEKSVKKSKEAPAAKKEITATIKESATALEDVKTAAEVFSKLKVAEVFYAANEKRTIETLLKKEVKKSAPKELPKILEPAEGKKNQKVATTMLKKVKDLCKSAQDLAVEAPKKALGDLKKAQKQFEALADIHNGYQAAEKKQKKEIAASEAKADILRAIKAVQQAHKEAQAHLKEAEDQVGKAPA</sequence>
<proteinExistence type="predicted"/>
<reference evidence="1 2" key="1">
    <citation type="submission" date="2019-05" db="EMBL/GenBank/DDBJ databases">
        <title>Marivita sp. nov. isolated from sea sediment.</title>
        <authorList>
            <person name="Kim W."/>
        </authorList>
    </citation>
    <scope>NUCLEOTIDE SEQUENCE [LARGE SCALE GENOMIC DNA]</scope>
    <source>
        <strain evidence="1 2">CAU 1492</strain>
    </source>
</reference>
<dbReference type="EMBL" id="VCPC01000002">
    <property type="protein sequence ID" value="TMV13660.1"/>
    <property type="molecule type" value="Genomic_DNA"/>
</dbReference>